<sequence length="967" mass="102188">MTLKVMASDPKGNRDTVEKLIEVSPVGFSRPYPTGASNVQPVQISAFAQQINPATFTMTLYGAQTIPLDFDYIEGYVVNMTPPAMADGVWYVNVTGTDLLLPPSDRYLNWSFTIDTVPPVINAFAIAGTDGDDYVEAEETLNFNWNVAGADTVRLMDNDTQEIFFTSTDAVGAGSVSISVGNRNMVFAALDEAENVAYVPFHLYYNYMAWINSTKMGTISGIDTNFTAMRQLDLTAQGSVTLYNAREVPFPTLGDIARSVTHVGQVTNDTYVDVDDTANATYTGADTYDNIWTYNPGSVLNFQVQAPYIDGANLLILEANESYLAQMANEGKSAEGDVDYNKLIQQNAWFFINGGYCKYTVNDIGTLSEVPGTQQGNAITIPASGKIMDTLALSANQVNLSTGYRLSTQALPDLVFPAGDYIIAAISVDDDRIGFVEAMPFTVMNTNEVGTVPASVNRGTDFDASFTTSARRVSAVVLRDATWDATVGIDASALNVDMIRANLTYDGIPATKKLYGNIYASPDAAGYAVASNTTTVSVPTDGLLAGTYGVYLVAEHVNGTVQAFGVHQIQVRTPGAPVADFNMTPTTGFAPLAVTFADESTGNINTWAWEFGDGTTSTVQNPPTHTYAAPGTYLVNLTVTGFGGSDTTQQTLVVTSPVPAAVFTATPTTGTAPLTVTFTDLSTGNITAWAWDFGDGATSIEQNPTHVYVNAGTYVANLTVTGPLGNDSAVATITVNAPSGGGGGGGSSVTTSTSTGSAEILTASWGGVLKPYMVYSQEKRADLYLNTGVTALDADGNALKEIEISELDDVPAVPSGVSFAFLGYAVECSPAGATFAPAIDLTFNLSDEEWATALAEAGGNPDNLVVKWYNPTTQVWENVPTVVDAATHTVTASITHFSTYGLFTDAAVVTPVTQEPTTPSTTVPPVTTVPSTTAAPSGEGGLPMTWIILVIVIVVVAAGAYLYMQRR</sequence>
<evidence type="ECO:0000256" key="2">
    <source>
        <dbReference type="SAM" id="Phobius"/>
    </source>
</evidence>
<comment type="caution">
    <text evidence="4">The sequence shown here is derived from an EMBL/GenBank/DDBJ whole genome shotgun (WGS) entry which is preliminary data.</text>
</comment>
<dbReference type="AlphaFoldDB" id="A0A483CSI7"/>
<feature type="domain" description="PKD" evidence="3">
    <location>
        <begin position="577"/>
        <end position="661"/>
    </location>
</feature>
<dbReference type="Gene3D" id="2.60.40.10">
    <property type="entry name" value="Immunoglobulins"/>
    <property type="match status" value="2"/>
</dbReference>
<dbReference type="SUPFAM" id="SSF49299">
    <property type="entry name" value="PKD domain"/>
    <property type="match status" value="2"/>
</dbReference>
<feature type="region of interest" description="Disordered" evidence="1">
    <location>
        <begin position="914"/>
        <end position="935"/>
    </location>
</feature>
<dbReference type="SMART" id="SM00089">
    <property type="entry name" value="PKD"/>
    <property type="match status" value="2"/>
</dbReference>
<dbReference type="InterPro" id="IPR013783">
    <property type="entry name" value="Ig-like_fold"/>
</dbReference>
<accession>A0A483CSI7</accession>
<evidence type="ECO:0000259" key="3">
    <source>
        <dbReference type="PROSITE" id="PS50093"/>
    </source>
</evidence>
<dbReference type="InterPro" id="IPR022409">
    <property type="entry name" value="PKD/Chitinase_dom"/>
</dbReference>
<dbReference type="InterPro" id="IPR000601">
    <property type="entry name" value="PKD_dom"/>
</dbReference>
<organism evidence="4 5">
    <name type="scientific">Methanofollis fontis</name>
    <dbReference type="NCBI Taxonomy" id="2052832"/>
    <lineage>
        <taxon>Archaea</taxon>
        <taxon>Methanobacteriati</taxon>
        <taxon>Methanobacteriota</taxon>
        <taxon>Stenosarchaea group</taxon>
        <taxon>Methanomicrobia</taxon>
        <taxon>Methanomicrobiales</taxon>
        <taxon>Methanomicrobiaceae</taxon>
        <taxon>Methanofollis</taxon>
    </lineage>
</organism>
<dbReference type="PROSITE" id="PS50093">
    <property type="entry name" value="PKD"/>
    <property type="match status" value="2"/>
</dbReference>
<feature type="transmembrane region" description="Helical" evidence="2">
    <location>
        <begin position="944"/>
        <end position="964"/>
    </location>
</feature>
<keyword evidence="2" id="KW-0472">Membrane</keyword>
<gene>
    <name evidence="4" type="ORF">CUJ86_00725</name>
</gene>
<dbReference type="EMBL" id="PGCL01000001">
    <property type="protein sequence ID" value="TAJ45304.1"/>
    <property type="molecule type" value="Genomic_DNA"/>
</dbReference>
<dbReference type="Proteomes" id="UP000292580">
    <property type="component" value="Unassembled WGS sequence"/>
</dbReference>
<dbReference type="CDD" id="cd00146">
    <property type="entry name" value="PKD"/>
    <property type="match status" value="2"/>
</dbReference>
<reference evidence="4 5" key="1">
    <citation type="submission" date="2017-11" db="EMBL/GenBank/DDBJ databases">
        <title>Isolation and Characterization of Methanofollis Species from Methane Seep Offshore SW Taiwan.</title>
        <authorList>
            <person name="Teng N.-H."/>
            <person name="Lai M.-C."/>
            <person name="Chen S.-C."/>
        </authorList>
    </citation>
    <scope>NUCLEOTIDE SEQUENCE [LARGE SCALE GENOMIC DNA]</scope>
    <source>
        <strain evidence="4 5">FWC-SCC2</strain>
    </source>
</reference>
<dbReference type="PANTHER" id="PTHR36842:SF1">
    <property type="entry name" value="PROTEIN TOLB"/>
    <property type="match status" value="1"/>
</dbReference>
<keyword evidence="2" id="KW-0812">Transmembrane</keyword>
<evidence type="ECO:0000313" key="4">
    <source>
        <dbReference type="EMBL" id="TAJ45304.1"/>
    </source>
</evidence>
<evidence type="ECO:0000313" key="5">
    <source>
        <dbReference type="Proteomes" id="UP000292580"/>
    </source>
</evidence>
<dbReference type="PANTHER" id="PTHR36842">
    <property type="entry name" value="PROTEIN TOLB HOMOLOG"/>
    <property type="match status" value="1"/>
</dbReference>
<keyword evidence="2" id="KW-1133">Transmembrane helix</keyword>
<proteinExistence type="predicted"/>
<dbReference type="FunFam" id="2.60.40.10:FF:000270">
    <property type="entry name" value="Cell surface protein"/>
    <property type="match status" value="2"/>
</dbReference>
<protein>
    <recommendedName>
        <fullName evidence="3">PKD domain-containing protein</fullName>
    </recommendedName>
</protein>
<feature type="domain" description="PKD" evidence="3">
    <location>
        <begin position="659"/>
        <end position="742"/>
    </location>
</feature>
<name>A0A483CSI7_9EURY</name>
<dbReference type="Pfam" id="PF18911">
    <property type="entry name" value="PKD_4"/>
    <property type="match status" value="2"/>
</dbReference>
<evidence type="ECO:0000256" key="1">
    <source>
        <dbReference type="SAM" id="MobiDB-lite"/>
    </source>
</evidence>
<dbReference type="InterPro" id="IPR035986">
    <property type="entry name" value="PKD_dom_sf"/>
</dbReference>
<keyword evidence="5" id="KW-1185">Reference proteome</keyword>